<protein>
    <submittedName>
        <fullName evidence="1">Uncharacterized protein</fullName>
    </submittedName>
</protein>
<proteinExistence type="predicted"/>
<reference evidence="1" key="1">
    <citation type="journal article" date="2021" name="Proc. Natl. Acad. Sci. U.S.A.">
        <title>A Catalog of Tens of Thousands of Viruses from Human Metagenomes Reveals Hidden Associations with Chronic Diseases.</title>
        <authorList>
            <person name="Tisza M.J."/>
            <person name="Buck C.B."/>
        </authorList>
    </citation>
    <scope>NUCLEOTIDE SEQUENCE</scope>
    <source>
        <strain evidence="1">CtmTa7</strain>
    </source>
</reference>
<accession>A0A8S5RBY9</accession>
<sequence>MELLKEYSEKYGLKEVVNDYNDYRQTKENSIVFSNGWVASIVKNDGIDVYHPNGKHIKEYKSDKKYSVAMCDYNGYFDWVLLNQYGAIEGCIYCDTELEILIACETIRRL</sequence>
<name>A0A8S5RBY9_9VIRU</name>
<evidence type="ECO:0000313" key="1">
    <source>
        <dbReference type="EMBL" id="DAE28934.1"/>
    </source>
</evidence>
<dbReference type="EMBL" id="BK059091">
    <property type="protein sequence ID" value="DAE28934.1"/>
    <property type="molecule type" value="Genomic_DNA"/>
</dbReference>
<organism evidence="1">
    <name type="scientific">virus sp. ctmTa7</name>
    <dbReference type="NCBI Taxonomy" id="2828255"/>
    <lineage>
        <taxon>Viruses</taxon>
    </lineage>
</organism>